<sequence length="410" mass="46460">MSNKPESPKEHSLYDFLEEWQNTCLFDYQLTFTEAIESLSSKSGKRLIEARAGTGQRASTWTLFDTRTNQEAILVHAAVWRSNTNFDTGNFVPAGETPPNHIPDNRIQKIPSFKCEIAYTIDTGVEDSFYNNLEFYSNSDETVIYARDIEILEEYIQSVKGFNRDKLERSPWQNGTHRDSYSLTTKLFVKRTANVKEPNYEPHEWLVKGVKGQKKRDYVLNPRRPAYFDLVNNKAVVLQNSKPPRYKAGDIVWFAFKVSFYVASQYWSSDLTPIEFIRVARGARYGLNSAEDLDDEDEIDKPKKTLRDGAAISVIARNPHDEPKNLKRKKDDASDTDKTLSSDAADSNDGDKDLTDEDPEKTDDTKETTPQSTEDKSPPKSPSPSQVPPPEIPAPKAAASSRKKAKKSKA</sequence>
<name>A0A409VJU0_9AGAR</name>
<feature type="compositionally biased region" description="Basic and acidic residues" evidence="1">
    <location>
        <begin position="362"/>
        <end position="378"/>
    </location>
</feature>
<accession>A0A409VJU0</accession>
<dbReference type="Proteomes" id="UP000284706">
    <property type="component" value="Unassembled WGS sequence"/>
</dbReference>
<feature type="compositionally biased region" description="Basic residues" evidence="1">
    <location>
        <begin position="401"/>
        <end position="410"/>
    </location>
</feature>
<organism evidence="2 3">
    <name type="scientific">Gymnopilus dilepis</name>
    <dbReference type="NCBI Taxonomy" id="231916"/>
    <lineage>
        <taxon>Eukaryota</taxon>
        <taxon>Fungi</taxon>
        <taxon>Dikarya</taxon>
        <taxon>Basidiomycota</taxon>
        <taxon>Agaricomycotina</taxon>
        <taxon>Agaricomycetes</taxon>
        <taxon>Agaricomycetidae</taxon>
        <taxon>Agaricales</taxon>
        <taxon>Agaricineae</taxon>
        <taxon>Hymenogastraceae</taxon>
        <taxon>Gymnopilus</taxon>
    </lineage>
</organism>
<evidence type="ECO:0000256" key="1">
    <source>
        <dbReference type="SAM" id="MobiDB-lite"/>
    </source>
</evidence>
<feature type="compositionally biased region" description="Basic and acidic residues" evidence="1">
    <location>
        <begin position="318"/>
        <end position="340"/>
    </location>
</feature>
<comment type="caution">
    <text evidence="2">The sequence shown here is derived from an EMBL/GenBank/DDBJ whole genome shotgun (WGS) entry which is preliminary data.</text>
</comment>
<gene>
    <name evidence="2" type="ORF">CVT26_011174</name>
</gene>
<keyword evidence="3" id="KW-1185">Reference proteome</keyword>
<reference evidence="2 3" key="1">
    <citation type="journal article" date="2018" name="Evol. Lett.">
        <title>Horizontal gene cluster transfer increased hallucinogenic mushroom diversity.</title>
        <authorList>
            <person name="Reynolds H.T."/>
            <person name="Vijayakumar V."/>
            <person name="Gluck-Thaler E."/>
            <person name="Korotkin H.B."/>
            <person name="Matheny P.B."/>
            <person name="Slot J.C."/>
        </authorList>
    </citation>
    <scope>NUCLEOTIDE SEQUENCE [LARGE SCALE GENOMIC DNA]</scope>
    <source>
        <strain evidence="2 3">SRW20</strain>
    </source>
</reference>
<evidence type="ECO:0000313" key="2">
    <source>
        <dbReference type="EMBL" id="PPQ66486.1"/>
    </source>
</evidence>
<proteinExistence type="predicted"/>
<dbReference type="AlphaFoldDB" id="A0A409VJU0"/>
<dbReference type="InParanoid" id="A0A409VJU0"/>
<evidence type="ECO:0000313" key="3">
    <source>
        <dbReference type="Proteomes" id="UP000284706"/>
    </source>
</evidence>
<dbReference type="EMBL" id="NHYE01005629">
    <property type="protein sequence ID" value="PPQ66486.1"/>
    <property type="molecule type" value="Genomic_DNA"/>
</dbReference>
<protein>
    <submittedName>
        <fullName evidence="2">Uncharacterized protein</fullName>
    </submittedName>
</protein>
<feature type="compositionally biased region" description="Pro residues" evidence="1">
    <location>
        <begin position="379"/>
        <end position="393"/>
    </location>
</feature>
<feature type="region of interest" description="Disordered" evidence="1">
    <location>
        <begin position="296"/>
        <end position="410"/>
    </location>
</feature>
<dbReference type="OrthoDB" id="3034725at2759"/>